<dbReference type="EMBL" id="MJBS01000112">
    <property type="protein sequence ID" value="OHE93765.1"/>
    <property type="molecule type" value="Genomic_DNA"/>
</dbReference>
<organism evidence="1 2">
    <name type="scientific">Colletotrichum orchidophilum</name>
    <dbReference type="NCBI Taxonomy" id="1209926"/>
    <lineage>
        <taxon>Eukaryota</taxon>
        <taxon>Fungi</taxon>
        <taxon>Dikarya</taxon>
        <taxon>Ascomycota</taxon>
        <taxon>Pezizomycotina</taxon>
        <taxon>Sordariomycetes</taxon>
        <taxon>Hypocreomycetidae</taxon>
        <taxon>Glomerellales</taxon>
        <taxon>Glomerellaceae</taxon>
        <taxon>Colletotrichum</taxon>
    </lineage>
</organism>
<dbReference type="Proteomes" id="UP000176998">
    <property type="component" value="Unassembled WGS sequence"/>
</dbReference>
<gene>
    <name evidence="1" type="ORF">CORC01_10891</name>
</gene>
<evidence type="ECO:0000313" key="2">
    <source>
        <dbReference type="Proteomes" id="UP000176998"/>
    </source>
</evidence>
<sequence length="128" mass="14373">MQQACLALLQKIHEAVAPLQKGSIEYERLAATWYGDRELRWERAGPATSRKALLPLVMDCVLYPRSPISQWQRPHQSHGEAGSEGYVAVVIQDLKQQDYLRMIDGASKGTPEGFVTAVLHQANTRLKM</sequence>
<accession>A0A1G4AXC9</accession>
<dbReference type="RefSeq" id="XP_022470929.1">
    <property type="nucleotide sequence ID" value="XM_022622518.1"/>
</dbReference>
<keyword evidence="2" id="KW-1185">Reference proteome</keyword>
<dbReference type="OrthoDB" id="439046at2759"/>
<name>A0A1G4AXC9_9PEZI</name>
<reference evidence="1 2" key="1">
    <citation type="submission" date="2016-09" db="EMBL/GenBank/DDBJ databases">
        <authorList>
            <person name="Capua I."/>
            <person name="De Benedictis P."/>
            <person name="Joannis T."/>
            <person name="Lombin L.H."/>
            <person name="Cattoli G."/>
        </authorList>
    </citation>
    <scope>NUCLEOTIDE SEQUENCE [LARGE SCALE GENOMIC DNA]</scope>
    <source>
        <strain evidence="1 2">IMI 309357</strain>
    </source>
</reference>
<comment type="caution">
    <text evidence="1">The sequence shown here is derived from an EMBL/GenBank/DDBJ whole genome shotgun (WGS) entry which is preliminary data.</text>
</comment>
<proteinExistence type="predicted"/>
<dbReference type="AlphaFoldDB" id="A0A1G4AXC9"/>
<protein>
    <submittedName>
        <fullName evidence="1">Fic/DOC family protein</fullName>
    </submittedName>
</protein>
<dbReference type="GeneID" id="34564028"/>
<evidence type="ECO:0000313" key="1">
    <source>
        <dbReference type="EMBL" id="OHE93765.1"/>
    </source>
</evidence>